<organism evidence="2 3">
    <name type="scientific">Aduncisulcus paluster</name>
    <dbReference type="NCBI Taxonomy" id="2918883"/>
    <lineage>
        <taxon>Eukaryota</taxon>
        <taxon>Metamonada</taxon>
        <taxon>Carpediemonas-like organisms</taxon>
        <taxon>Aduncisulcus</taxon>
    </lineage>
</organism>
<feature type="compositionally biased region" description="Basic and acidic residues" evidence="1">
    <location>
        <begin position="236"/>
        <end position="246"/>
    </location>
</feature>
<gene>
    <name evidence="2" type="ORF">ADUPG1_007797</name>
</gene>
<dbReference type="EMBL" id="BQXS01010813">
    <property type="protein sequence ID" value="GKT34444.1"/>
    <property type="molecule type" value="Genomic_DNA"/>
</dbReference>
<feature type="region of interest" description="Disordered" evidence="1">
    <location>
        <begin position="224"/>
        <end position="325"/>
    </location>
</feature>
<feature type="region of interest" description="Disordered" evidence="1">
    <location>
        <begin position="379"/>
        <end position="438"/>
    </location>
</feature>
<feature type="compositionally biased region" description="Low complexity" evidence="1">
    <location>
        <begin position="419"/>
        <end position="432"/>
    </location>
</feature>
<feature type="compositionally biased region" description="Basic and acidic residues" evidence="1">
    <location>
        <begin position="277"/>
        <end position="296"/>
    </location>
</feature>
<protein>
    <submittedName>
        <fullName evidence="2">Uncharacterized protein</fullName>
    </submittedName>
</protein>
<feature type="region of interest" description="Disordered" evidence="1">
    <location>
        <begin position="497"/>
        <end position="525"/>
    </location>
</feature>
<evidence type="ECO:0000313" key="3">
    <source>
        <dbReference type="Proteomes" id="UP001057375"/>
    </source>
</evidence>
<feature type="compositionally biased region" description="Low complexity" evidence="1">
    <location>
        <begin position="396"/>
        <end position="408"/>
    </location>
</feature>
<feature type="region of interest" description="Disordered" evidence="1">
    <location>
        <begin position="1"/>
        <end position="92"/>
    </location>
</feature>
<evidence type="ECO:0000256" key="1">
    <source>
        <dbReference type="SAM" id="MobiDB-lite"/>
    </source>
</evidence>
<reference evidence="2" key="1">
    <citation type="submission" date="2022-03" db="EMBL/GenBank/DDBJ databases">
        <title>Draft genome sequence of Aduncisulcus paluster, a free-living microaerophilic Fornicata.</title>
        <authorList>
            <person name="Yuyama I."/>
            <person name="Kume K."/>
            <person name="Tamura T."/>
            <person name="Inagaki Y."/>
            <person name="Hashimoto T."/>
        </authorList>
    </citation>
    <scope>NUCLEOTIDE SEQUENCE</scope>
    <source>
        <strain evidence="2">NY0171</strain>
    </source>
</reference>
<keyword evidence="3" id="KW-1185">Reference proteome</keyword>
<evidence type="ECO:0000313" key="2">
    <source>
        <dbReference type="EMBL" id="GKT34444.1"/>
    </source>
</evidence>
<sequence length="525" mass="57943">MSQEAESVKDKESVQVEGSKEPSKPESTKKTGDTSKQSSQPAPEEKKDIETKPKEDDKSDKIEKKANSTDIKESEEKIDEPLEISDRDDATNSLMDIVKAAGDLGIEDQFIDNEEDQELDLSDGHHVVEDGGMKLSEDGEAEQEEDAFYMQHHAEPTPANITGVNEEIMMNYNPFTIPFSKSLFETLHRDIWESVFTSTYSLPGSDKKSRVEVRDTITTGADIEDVEDLVKQSSSTDKESEDKQSGDEEEKDEEEKDEEEGVDKEEKKDEEEEEEHADDKELDKDTKDTKDTKESNPTDSLVLPAASSSSDISARSIDDSARDQTPLGQTLSMLSSSMLASALSLSISNKDEELSLTGPLPISSHTFSLSPTHKNLLQRGLGGVRGASNSLRERSSSTSTSSHSFSTHAVLRPIGAGVSSGKSMISSSSSSHSSRHPLECSDYSLIKGPHGEGMRDMGMSWNGIERLGARDVAVAYNRAFEDDTVVEDVRIGSAMEAMSKKKRHNAKGGEEIRKVRRKRRRKVRK</sequence>
<feature type="compositionally biased region" description="Basic and acidic residues" evidence="1">
    <location>
        <begin position="1"/>
        <end position="33"/>
    </location>
</feature>
<feature type="compositionally biased region" description="Low complexity" evidence="1">
    <location>
        <begin position="305"/>
        <end position="315"/>
    </location>
</feature>
<name>A0ABQ5KPJ8_9EUKA</name>
<feature type="compositionally biased region" description="Basic and acidic residues" evidence="1">
    <location>
        <begin position="43"/>
        <end position="75"/>
    </location>
</feature>
<accession>A0ABQ5KPJ8</accession>
<dbReference type="Proteomes" id="UP001057375">
    <property type="component" value="Unassembled WGS sequence"/>
</dbReference>
<proteinExistence type="predicted"/>
<comment type="caution">
    <text evidence="2">The sequence shown here is derived from an EMBL/GenBank/DDBJ whole genome shotgun (WGS) entry which is preliminary data.</text>
</comment>
<feature type="compositionally biased region" description="Acidic residues" evidence="1">
    <location>
        <begin position="247"/>
        <end position="276"/>
    </location>
</feature>
<feature type="compositionally biased region" description="Basic residues" evidence="1">
    <location>
        <begin position="514"/>
        <end position="525"/>
    </location>
</feature>